<evidence type="ECO:0000313" key="1">
    <source>
        <dbReference type="EMBL" id="KKK48521.1"/>
    </source>
</evidence>
<dbReference type="AlphaFoldDB" id="A0A0F8YKB5"/>
<dbReference type="Pfam" id="PF24175">
    <property type="entry name" value="SU10_adaptor"/>
    <property type="match status" value="1"/>
</dbReference>
<protein>
    <submittedName>
        <fullName evidence="1">Uncharacterized protein</fullName>
    </submittedName>
</protein>
<reference evidence="1" key="1">
    <citation type="journal article" date="2015" name="Nature">
        <title>Complex archaea that bridge the gap between prokaryotes and eukaryotes.</title>
        <authorList>
            <person name="Spang A."/>
            <person name="Saw J.H."/>
            <person name="Jorgensen S.L."/>
            <person name="Zaremba-Niedzwiedzka K."/>
            <person name="Martijn J."/>
            <person name="Lind A.E."/>
            <person name="van Eijk R."/>
            <person name="Schleper C."/>
            <person name="Guy L."/>
            <person name="Ettema T.J."/>
        </authorList>
    </citation>
    <scope>NUCLEOTIDE SEQUENCE</scope>
</reference>
<comment type="caution">
    <text evidence="1">The sequence shown here is derived from an EMBL/GenBank/DDBJ whole genome shotgun (WGS) entry which is preliminary data.</text>
</comment>
<dbReference type="InterPro" id="IPR056209">
    <property type="entry name" value="SU10_adaptor"/>
</dbReference>
<accession>A0A0F8YKB5</accession>
<dbReference type="EMBL" id="LAZR01069020">
    <property type="protein sequence ID" value="KKK48521.1"/>
    <property type="molecule type" value="Genomic_DNA"/>
</dbReference>
<sequence>MATTKTLQETVDWARTFTKLVPIVGIGGFSNEPALTICNSVIQEILSPPHKWKFNRAELTSFITIDGTQDYAATTDMSWLESCVIEDEDNTSTSPDLKPTHEIEAVQDLPKESFKDNPEKVCLLSEDEGASTTTLRFWKVPSTTVWRAYVVYQKKAVIKTALTADWSPIPDDLAWVYQQGFLAMAYKMADDTRAETEYRKFLRDIGRATAKDEAELQHEGFFPSRPIMIG</sequence>
<proteinExistence type="predicted"/>
<gene>
    <name evidence="1" type="ORF">LCGC14_3144280</name>
</gene>
<name>A0A0F8YKB5_9ZZZZ</name>
<organism evidence="1">
    <name type="scientific">marine sediment metagenome</name>
    <dbReference type="NCBI Taxonomy" id="412755"/>
    <lineage>
        <taxon>unclassified sequences</taxon>
        <taxon>metagenomes</taxon>
        <taxon>ecological metagenomes</taxon>
    </lineage>
</organism>